<evidence type="ECO:0000256" key="2">
    <source>
        <dbReference type="ARBA" id="ARBA00022840"/>
    </source>
</evidence>
<accession>A0A0D3KAZ6</accession>
<dbReference type="eggNOG" id="KOG2355">
    <property type="taxonomic scope" value="Eukaryota"/>
</dbReference>
<keyword evidence="2" id="KW-0067">ATP-binding</keyword>
<dbReference type="InterPro" id="IPR027417">
    <property type="entry name" value="P-loop_NTPase"/>
</dbReference>
<dbReference type="Gene3D" id="3.40.50.300">
    <property type="entry name" value="P-loop containing nucleotide triphosphate hydrolases"/>
    <property type="match status" value="1"/>
</dbReference>
<protein>
    <recommendedName>
        <fullName evidence="4">ATPase AAA-type core domain-containing protein</fullName>
    </recommendedName>
</protein>
<evidence type="ECO:0000313" key="6">
    <source>
        <dbReference type="Proteomes" id="UP000013827"/>
    </source>
</evidence>
<dbReference type="InterPro" id="IPR003959">
    <property type="entry name" value="ATPase_AAA_core"/>
</dbReference>
<feature type="region of interest" description="Disordered" evidence="3">
    <location>
        <begin position="86"/>
        <end position="106"/>
    </location>
</feature>
<name>A0A0D3KAZ6_EMIH1</name>
<keyword evidence="1" id="KW-0547">Nucleotide-binding</keyword>
<dbReference type="Proteomes" id="UP000013827">
    <property type="component" value="Unassembled WGS sequence"/>
</dbReference>
<dbReference type="EnsemblProtists" id="EOD32931">
    <property type="protein sequence ID" value="EOD32931"/>
    <property type="gene ID" value="EMIHUDRAFT_317717"/>
</dbReference>
<dbReference type="GeneID" id="17278206"/>
<dbReference type="KEGG" id="ehx:EMIHUDRAFT_317717"/>
<organism evidence="5 6">
    <name type="scientific">Emiliania huxleyi (strain CCMP1516)</name>
    <dbReference type="NCBI Taxonomy" id="280463"/>
    <lineage>
        <taxon>Eukaryota</taxon>
        <taxon>Haptista</taxon>
        <taxon>Haptophyta</taxon>
        <taxon>Prymnesiophyceae</taxon>
        <taxon>Isochrysidales</taxon>
        <taxon>Noelaerhabdaceae</taxon>
        <taxon>Emiliania</taxon>
    </lineage>
</organism>
<evidence type="ECO:0000256" key="3">
    <source>
        <dbReference type="SAM" id="MobiDB-lite"/>
    </source>
</evidence>
<dbReference type="HOGENOM" id="CLU_2228278_0_0_1"/>
<keyword evidence="6" id="KW-1185">Reference proteome</keyword>
<dbReference type="AlphaFoldDB" id="A0A0D3KAZ6"/>
<dbReference type="SUPFAM" id="SSF52540">
    <property type="entry name" value="P-loop containing nucleoside triphosphate hydrolases"/>
    <property type="match status" value="1"/>
</dbReference>
<feature type="domain" description="ATPase AAA-type core" evidence="4">
    <location>
        <begin position="33"/>
        <end position="90"/>
    </location>
</feature>
<dbReference type="PANTHER" id="PTHR43158">
    <property type="entry name" value="SKFA PEPTIDE EXPORT ATP-BINDING PROTEIN SKFE"/>
    <property type="match status" value="1"/>
</dbReference>
<proteinExistence type="predicted"/>
<feature type="compositionally biased region" description="Acidic residues" evidence="3">
    <location>
        <begin position="96"/>
        <end position="106"/>
    </location>
</feature>
<dbReference type="RefSeq" id="XP_005785360.1">
    <property type="nucleotide sequence ID" value="XM_005785303.1"/>
</dbReference>
<dbReference type="GO" id="GO:0016887">
    <property type="term" value="F:ATP hydrolysis activity"/>
    <property type="evidence" value="ECO:0007669"/>
    <property type="project" value="InterPro"/>
</dbReference>
<dbReference type="PANTHER" id="PTHR43158:SF2">
    <property type="entry name" value="SKFA PEPTIDE EXPORT ATP-BINDING PROTEIN SKFE"/>
    <property type="match status" value="1"/>
</dbReference>
<reference evidence="6" key="1">
    <citation type="journal article" date="2013" name="Nature">
        <title>Pan genome of the phytoplankton Emiliania underpins its global distribution.</title>
        <authorList>
            <person name="Read B.A."/>
            <person name="Kegel J."/>
            <person name="Klute M.J."/>
            <person name="Kuo A."/>
            <person name="Lefebvre S.C."/>
            <person name="Maumus F."/>
            <person name="Mayer C."/>
            <person name="Miller J."/>
            <person name="Monier A."/>
            <person name="Salamov A."/>
            <person name="Young J."/>
            <person name="Aguilar M."/>
            <person name="Claverie J.M."/>
            <person name="Frickenhaus S."/>
            <person name="Gonzalez K."/>
            <person name="Herman E.K."/>
            <person name="Lin Y.C."/>
            <person name="Napier J."/>
            <person name="Ogata H."/>
            <person name="Sarno A.F."/>
            <person name="Shmutz J."/>
            <person name="Schroeder D."/>
            <person name="de Vargas C."/>
            <person name="Verret F."/>
            <person name="von Dassow P."/>
            <person name="Valentin K."/>
            <person name="Van de Peer Y."/>
            <person name="Wheeler G."/>
            <person name="Dacks J.B."/>
            <person name="Delwiche C.F."/>
            <person name="Dyhrman S.T."/>
            <person name="Glockner G."/>
            <person name="John U."/>
            <person name="Richards T."/>
            <person name="Worden A.Z."/>
            <person name="Zhang X."/>
            <person name="Grigoriev I.V."/>
            <person name="Allen A.E."/>
            <person name="Bidle K."/>
            <person name="Borodovsky M."/>
            <person name="Bowler C."/>
            <person name="Brownlee C."/>
            <person name="Cock J.M."/>
            <person name="Elias M."/>
            <person name="Gladyshev V.N."/>
            <person name="Groth M."/>
            <person name="Guda C."/>
            <person name="Hadaegh A."/>
            <person name="Iglesias-Rodriguez M.D."/>
            <person name="Jenkins J."/>
            <person name="Jones B.M."/>
            <person name="Lawson T."/>
            <person name="Leese F."/>
            <person name="Lindquist E."/>
            <person name="Lobanov A."/>
            <person name="Lomsadze A."/>
            <person name="Malik S.B."/>
            <person name="Marsh M.E."/>
            <person name="Mackinder L."/>
            <person name="Mock T."/>
            <person name="Mueller-Roeber B."/>
            <person name="Pagarete A."/>
            <person name="Parker M."/>
            <person name="Probert I."/>
            <person name="Quesneville H."/>
            <person name="Raines C."/>
            <person name="Rensing S.A."/>
            <person name="Riano-Pachon D.M."/>
            <person name="Richier S."/>
            <person name="Rokitta S."/>
            <person name="Shiraiwa Y."/>
            <person name="Soanes D.M."/>
            <person name="van der Giezen M."/>
            <person name="Wahlund T.M."/>
            <person name="Williams B."/>
            <person name="Wilson W."/>
            <person name="Wolfe G."/>
            <person name="Wurch L.L."/>
        </authorList>
    </citation>
    <scope>NUCLEOTIDE SEQUENCE</scope>
</reference>
<evidence type="ECO:0000256" key="1">
    <source>
        <dbReference type="ARBA" id="ARBA00022741"/>
    </source>
</evidence>
<dbReference type="GO" id="GO:0005524">
    <property type="term" value="F:ATP binding"/>
    <property type="evidence" value="ECO:0007669"/>
    <property type="project" value="UniProtKB-KW"/>
</dbReference>
<evidence type="ECO:0000259" key="4">
    <source>
        <dbReference type="Pfam" id="PF13304"/>
    </source>
</evidence>
<dbReference type="Pfam" id="PF13304">
    <property type="entry name" value="AAA_21"/>
    <property type="match status" value="1"/>
</dbReference>
<evidence type="ECO:0000313" key="5">
    <source>
        <dbReference type="EnsemblProtists" id="EOD32931"/>
    </source>
</evidence>
<reference evidence="5" key="2">
    <citation type="submission" date="2024-10" db="UniProtKB">
        <authorList>
            <consortium name="EnsemblProtists"/>
        </authorList>
    </citation>
    <scope>IDENTIFICATION</scope>
</reference>
<sequence length="106" mass="11992">MAKAFADSLVRDGLPQSVVSARLERLTSLLDLDFEWRLHKVSDGQRRRAQLLLKLLRPSELLLLDEVTTDLDVLSRQALLQFLREETEQRGASATDSDDADEQPTS</sequence>
<dbReference type="PaxDb" id="2903-EOD32931"/>